<evidence type="ECO:0000313" key="2">
    <source>
        <dbReference type="EMBL" id="RGR56864.1"/>
    </source>
</evidence>
<dbReference type="Proteomes" id="UP000266066">
    <property type="component" value="Unassembled WGS sequence"/>
</dbReference>
<organism evidence="2 3">
    <name type="scientific">Agathobacter rectalis</name>
    <dbReference type="NCBI Taxonomy" id="39491"/>
    <lineage>
        <taxon>Bacteria</taxon>
        <taxon>Bacillati</taxon>
        <taxon>Bacillota</taxon>
        <taxon>Clostridia</taxon>
        <taxon>Lachnospirales</taxon>
        <taxon>Lachnospiraceae</taxon>
        <taxon>Agathobacter</taxon>
    </lineage>
</organism>
<gene>
    <name evidence="2" type="ORF">DWY38_00480</name>
</gene>
<protein>
    <submittedName>
        <fullName evidence="2">Uncharacterized protein</fullName>
    </submittedName>
</protein>
<accession>A0A395V537</accession>
<sequence>MTKQEFQKRIGAEISQKDYSIVEHVYTWHPSISEVEGKEQIAELYKSFGMPIIKNMMEAANYAETLDRAMAQAQRQVEELRKRIIRVAKGDLVVEQCITEAKKLFETVNDPHEWDVAVSYLKKRYGADAVDEAIKIEHLEM</sequence>
<evidence type="ECO:0000313" key="3">
    <source>
        <dbReference type="Proteomes" id="UP000266066"/>
    </source>
</evidence>
<dbReference type="AlphaFoldDB" id="A0A395V537"/>
<dbReference type="RefSeq" id="WP_117687960.1">
    <property type="nucleotide sequence ID" value="NZ_QRUJ01000001.1"/>
</dbReference>
<comment type="caution">
    <text evidence="2">The sequence shown here is derived from an EMBL/GenBank/DDBJ whole genome shotgun (WGS) entry which is preliminary data.</text>
</comment>
<reference evidence="2 3" key="1">
    <citation type="submission" date="2018-08" db="EMBL/GenBank/DDBJ databases">
        <title>A genome reference for cultivated species of the human gut microbiota.</title>
        <authorList>
            <person name="Zou Y."/>
            <person name="Xue W."/>
            <person name="Luo G."/>
        </authorList>
    </citation>
    <scope>NUCLEOTIDE SEQUENCE [LARGE SCALE GENOMIC DNA]</scope>
    <source>
        <strain evidence="2 3">AF25-15</strain>
    </source>
</reference>
<dbReference type="EMBL" id="QRUJ01000001">
    <property type="protein sequence ID" value="RGR56864.1"/>
    <property type="molecule type" value="Genomic_DNA"/>
</dbReference>
<name>A0A395V537_9FIRM</name>
<feature type="coiled-coil region" evidence="1">
    <location>
        <begin position="59"/>
        <end position="90"/>
    </location>
</feature>
<keyword evidence="1" id="KW-0175">Coiled coil</keyword>
<proteinExistence type="predicted"/>
<evidence type="ECO:0000256" key="1">
    <source>
        <dbReference type="SAM" id="Coils"/>
    </source>
</evidence>